<name>A0A839TNX3_9BACL</name>
<keyword evidence="3" id="KW-0418">Kinase</keyword>
<dbReference type="PANTHER" id="PTHR21064">
    <property type="entry name" value="AMINOGLYCOSIDE PHOSPHOTRANSFERASE DOMAIN-CONTAINING PROTEIN-RELATED"/>
    <property type="match status" value="1"/>
</dbReference>
<dbReference type="InterPro" id="IPR050249">
    <property type="entry name" value="Pseudomonas-type_ThrB"/>
</dbReference>
<dbReference type="RefSeq" id="WP_183582787.1">
    <property type="nucleotide sequence ID" value="NZ_JACHXJ010000002.1"/>
</dbReference>
<dbReference type="EMBL" id="JACHXJ010000002">
    <property type="protein sequence ID" value="MBB3128644.1"/>
    <property type="molecule type" value="Genomic_DNA"/>
</dbReference>
<comment type="similarity">
    <text evidence="1">Belongs to the pseudomonas-type ThrB family.</text>
</comment>
<evidence type="ECO:0000256" key="1">
    <source>
        <dbReference type="ARBA" id="ARBA00038240"/>
    </source>
</evidence>
<evidence type="ECO:0000313" key="4">
    <source>
        <dbReference type="Proteomes" id="UP000517523"/>
    </source>
</evidence>
<dbReference type="Pfam" id="PF01636">
    <property type="entry name" value="APH"/>
    <property type="match status" value="1"/>
</dbReference>
<dbReference type="SUPFAM" id="SSF56112">
    <property type="entry name" value="Protein kinase-like (PK-like)"/>
    <property type="match status" value="1"/>
</dbReference>
<keyword evidence="3" id="KW-0808">Transferase</keyword>
<proteinExistence type="inferred from homology"/>
<organism evidence="3 4">
    <name type="scientific">Paenibacillus rhizosphaerae</name>
    <dbReference type="NCBI Taxonomy" id="297318"/>
    <lineage>
        <taxon>Bacteria</taxon>
        <taxon>Bacillati</taxon>
        <taxon>Bacillota</taxon>
        <taxon>Bacilli</taxon>
        <taxon>Bacillales</taxon>
        <taxon>Paenibacillaceae</taxon>
        <taxon>Paenibacillus</taxon>
    </lineage>
</organism>
<dbReference type="InterPro" id="IPR002575">
    <property type="entry name" value="Aminoglycoside_PTrfase"/>
</dbReference>
<dbReference type="AlphaFoldDB" id="A0A839TNX3"/>
<feature type="domain" description="Aminoglycoside phosphotransferase" evidence="2">
    <location>
        <begin position="20"/>
        <end position="260"/>
    </location>
</feature>
<dbReference type="GO" id="GO:0019202">
    <property type="term" value="F:amino acid kinase activity"/>
    <property type="evidence" value="ECO:0007669"/>
    <property type="project" value="TreeGrafter"/>
</dbReference>
<gene>
    <name evidence="3" type="ORF">FHS19_003298</name>
</gene>
<dbReference type="PANTHER" id="PTHR21064:SF6">
    <property type="entry name" value="AMINOGLYCOSIDE PHOSPHOTRANSFERASE DOMAIN-CONTAINING PROTEIN"/>
    <property type="match status" value="1"/>
</dbReference>
<dbReference type="InterPro" id="IPR011009">
    <property type="entry name" value="Kinase-like_dom_sf"/>
</dbReference>
<dbReference type="Gene3D" id="3.30.200.20">
    <property type="entry name" value="Phosphorylase Kinase, domain 1"/>
    <property type="match status" value="1"/>
</dbReference>
<dbReference type="Gene3D" id="3.90.1200.10">
    <property type="match status" value="1"/>
</dbReference>
<sequence length="342" mass="38696">MTNALQSIIEHYFPLKTVNIEPVPFGLTNTTCFVTVSDQKYVARHYDRYTKSVESLHLEMEVTSFLLRSTLSFNIPSFLPTQNGDMFVTLSDGTMGALVSYIQGTVPPLQTPDDAHLLGRVVGEVSARLSEYERPKDIKYDGIQFTDLYRLHPLASAENVASFWKRPPFPVTDEQKHFYNEALISVKANREALLSLPRQLVHHDLLVFNLLSVDRCIMGVLDFDFLAVDISFLEFVISLNHVLQMSGGSLELAAAFIEGYAVFRTCSSEELLQLRTLTRLYHIAVLHIYIGQYGAGKDNSTAFAYIANQLIERDNWLNQNEGHLEELLSLLLRLGKSQKSEE</sequence>
<evidence type="ECO:0000259" key="2">
    <source>
        <dbReference type="Pfam" id="PF01636"/>
    </source>
</evidence>
<protein>
    <submittedName>
        <fullName evidence="3">Ser/Thr protein kinase RdoA (MazF antagonist)</fullName>
    </submittedName>
</protein>
<accession>A0A839TNX3</accession>
<comment type="caution">
    <text evidence="3">The sequence shown here is derived from an EMBL/GenBank/DDBJ whole genome shotgun (WGS) entry which is preliminary data.</text>
</comment>
<dbReference type="Proteomes" id="UP000517523">
    <property type="component" value="Unassembled WGS sequence"/>
</dbReference>
<evidence type="ECO:0000313" key="3">
    <source>
        <dbReference type="EMBL" id="MBB3128644.1"/>
    </source>
</evidence>
<reference evidence="3 4" key="1">
    <citation type="submission" date="2020-08" db="EMBL/GenBank/DDBJ databases">
        <title>Genomic Encyclopedia of Type Strains, Phase III (KMG-III): the genomes of soil and plant-associated and newly described type strains.</title>
        <authorList>
            <person name="Whitman W."/>
        </authorList>
    </citation>
    <scope>NUCLEOTIDE SEQUENCE [LARGE SCALE GENOMIC DNA]</scope>
    <source>
        <strain evidence="3 4">CECT 5831</strain>
    </source>
</reference>